<dbReference type="AlphaFoldDB" id="A0A1L3GL61"/>
<dbReference type="EMBL" id="CP015519">
    <property type="protein sequence ID" value="APG26662.1"/>
    <property type="molecule type" value="Genomic_DNA"/>
</dbReference>
<reference evidence="8 9" key="1">
    <citation type="journal article" date="2017" name="Genome Announc.">
        <title>Complete Genome Sequences of Two Acetylene-Fermenting Pelobacter acetylenicus Strains.</title>
        <authorList>
            <person name="Sutton J.M."/>
            <person name="Baesman S.M."/>
            <person name="Fierst J.L."/>
            <person name="Poret-Peterson A.T."/>
            <person name="Oremland R.S."/>
            <person name="Dunlap D.S."/>
            <person name="Akob D.M."/>
        </authorList>
    </citation>
    <scope>NUCLEOTIDE SEQUENCE [LARGE SCALE GENOMIC DNA]</scope>
    <source>
        <strain evidence="8 9">SFB93</strain>
    </source>
</reference>
<evidence type="ECO:0008006" key="10">
    <source>
        <dbReference type="Google" id="ProtNLM"/>
    </source>
</evidence>
<organism evidence="8 9">
    <name type="scientific">Syntrophotalea acetylenivorans</name>
    <dbReference type="NCBI Taxonomy" id="1842532"/>
    <lineage>
        <taxon>Bacteria</taxon>
        <taxon>Pseudomonadati</taxon>
        <taxon>Thermodesulfobacteriota</taxon>
        <taxon>Desulfuromonadia</taxon>
        <taxon>Desulfuromonadales</taxon>
        <taxon>Syntrophotaleaceae</taxon>
        <taxon>Syntrophotalea</taxon>
    </lineage>
</organism>
<keyword evidence="5 7" id="KW-1133">Transmembrane helix</keyword>
<keyword evidence="4 7" id="KW-0812">Transmembrane</keyword>
<dbReference type="STRING" id="1842532.A7E78_01560"/>
<feature type="transmembrane region" description="Helical" evidence="7">
    <location>
        <begin position="255"/>
        <end position="280"/>
    </location>
</feature>
<dbReference type="InterPro" id="IPR050833">
    <property type="entry name" value="Poly_Biosynth_Transport"/>
</dbReference>
<feature type="transmembrane region" description="Helical" evidence="7">
    <location>
        <begin position="368"/>
        <end position="388"/>
    </location>
</feature>
<evidence type="ECO:0000256" key="2">
    <source>
        <dbReference type="ARBA" id="ARBA00007430"/>
    </source>
</evidence>
<keyword evidence="6 7" id="KW-0472">Membrane</keyword>
<gene>
    <name evidence="8" type="ORF">A7E78_01560</name>
</gene>
<feature type="transmembrane region" description="Helical" evidence="7">
    <location>
        <begin position="394"/>
        <end position="415"/>
    </location>
</feature>
<name>A0A1L3GL61_9BACT</name>
<evidence type="ECO:0000256" key="3">
    <source>
        <dbReference type="ARBA" id="ARBA00022475"/>
    </source>
</evidence>
<evidence type="ECO:0000313" key="8">
    <source>
        <dbReference type="EMBL" id="APG26662.1"/>
    </source>
</evidence>
<evidence type="ECO:0000256" key="1">
    <source>
        <dbReference type="ARBA" id="ARBA00004651"/>
    </source>
</evidence>
<dbReference type="PANTHER" id="PTHR30250">
    <property type="entry name" value="PST FAMILY PREDICTED COLANIC ACID TRANSPORTER"/>
    <property type="match status" value="1"/>
</dbReference>
<proteinExistence type="inferred from homology"/>
<feature type="transmembrane region" description="Helical" evidence="7">
    <location>
        <begin position="6"/>
        <end position="29"/>
    </location>
</feature>
<keyword evidence="3" id="KW-1003">Cell membrane</keyword>
<dbReference type="PANTHER" id="PTHR30250:SF10">
    <property type="entry name" value="LIPOPOLYSACCHARIDE BIOSYNTHESIS PROTEIN WZXC"/>
    <property type="match status" value="1"/>
</dbReference>
<dbReference type="RefSeq" id="WP_072282623.1">
    <property type="nucleotide sequence ID" value="NZ_CP015519.1"/>
</dbReference>
<dbReference type="OrthoDB" id="3831435at2"/>
<evidence type="ECO:0000256" key="4">
    <source>
        <dbReference type="ARBA" id="ARBA00022692"/>
    </source>
</evidence>
<feature type="transmembrane region" description="Helical" evidence="7">
    <location>
        <begin position="110"/>
        <end position="129"/>
    </location>
</feature>
<dbReference type="GO" id="GO:0005886">
    <property type="term" value="C:plasma membrane"/>
    <property type="evidence" value="ECO:0007669"/>
    <property type="project" value="UniProtKB-SubCell"/>
</dbReference>
<feature type="transmembrane region" description="Helical" evidence="7">
    <location>
        <begin position="223"/>
        <end position="249"/>
    </location>
</feature>
<feature type="transmembrane region" description="Helical" evidence="7">
    <location>
        <begin position="301"/>
        <end position="327"/>
    </location>
</feature>
<feature type="transmembrane region" description="Helical" evidence="7">
    <location>
        <begin position="79"/>
        <end position="98"/>
    </location>
</feature>
<comment type="subcellular location">
    <subcellularLocation>
        <location evidence="1">Cell membrane</location>
        <topology evidence="1">Multi-pass membrane protein</topology>
    </subcellularLocation>
</comment>
<dbReference type="Proteomes" id="UP000182517">
    <property type="component" value="Chromosome"/>
</dbReference>
<sequence>MSGYWKSVATIISGAAGAQFVFFLSIPFLTRLYSPEIFGKYAELFSLASIFGMVVFLGLERALPLVPHTFLSQFFKWLSNAFVGISLIVFFFYGLYLFLDGSFSLLKCILFYLLIVGVGLLNLSSYVVVRTEAFKLEAGARVAQSIMMVLLQFVAAFIAKSSLILMSVDAFSRLSTGIYILVRRVSHLLACDNSRLKEKNSSLKGARITPECQRFCLSDYKLFYTYGLFSTLLVVSASNLPVFLTSLVFSPSIAATFFLALRLSTVPITLIGTSIGKVYFSEASKNISNPWRVRELFIQNLRNLSLLFICVVTPGILIGCHILPFLFDSEWAPAVDYLLVLLPMMFFQFVVSPLSLTVTIFKRQQYDAIFSIVRLFFIVVPFASSHFFDADFLICLHLLVFLSSLSYGLFGFSCWKVINNECKKSVEAVI</sequence>
<keyword evidence="9" id="KW-1185">Reference proteome</keyword>
<dbReference type="KEGG" id="pef:A7E78_01560"/>
<dbReference type="Pfam" id="PF13440">
    <property type="entry name" value="Polysacc_synt_3"/>
    <property type="match status" value="1"/>
</dbReference>
<feature type="transmembrane region" description="Helical" evidence="7">
    <location>
        <begin position="339"/>
        <end position="361"/>
    </location>
</feature>
<feature type="transmembrane region" description="Helical" evidence="7">
    <location>
        <begin position="41"/>
        <end position="59"/>
    </location>
</feature>
<evidence type="ECO:0000256" key="6">
    <source>
        <dbReference type="ARBA" id="ARBA00023136"/>
    </source>
</evidence>
<feature type="transmembrane region" description="Helical" evidence="7">
    <location>
        <begin position="141"/>
        <end position="159"/>
    </location>
</feature>
<comment type="similarity">
    <text evidence="2">Belongs to the polysaccharide synthase family.</text>
</comment>
<protein>
    <recommendedName>
        <fullName evidence="10">Polysaccharide biosynthesis protein</fullName>
    </recommendedName>
</protein>
<accession>A0A1L3GL61</accession>
<evidence type="ECO:0000256" key="5">
    <source>
        <dbReference type="ARBA" id="ARBA00022989"/>
    </source>
</evidence>
<evidence type="ECO:0000256" key="7">
    <source>
        <dbReference type="SAM" id="Phobius"/>
    </source>
</evidence>
<evidence type="ECO:0000313" key="9">
    <source>
        <dbReference type="Proteomes" id="UP000182517"/>
    </source>
</evidence>